<keyword evidence="3" id="KW-0238">DNA-binding</keyword>
<dbReference type="PANTHER" id="PTHR16223:SF274">
    <property type="entry name" value="TRANSCRIPTION FACTOR BHLH84"/>
    <property type="match status" value="1"/>
</dbReference>
<dbReference type="InterPro" id="IPR011598">
    <property type="entry name" value="bHLH_dom"/>
</dbReference>
<evidence type="ECO:0000256" key="1">
    <source>
        <dbReference type="ARBA" id="ARBA00004123"/>
    </source>
</evidence>
<feature type="compositionally biased region" description="Basic and acidic residues" evidence="6">
    <location>
        <begin position="222"/>
        <end position="231"/>
    </location>
</feature>
<name>A0ABM0XPE5_CAMSA</name>
<evidence type="ECO:0000256" key="4">
    <source>
        <dbReference type="ARBA" id="ARBA00023163"/>
    </source>
</evidence>
<dbReference type="PANTHER" id="PTHR16223">
    <property type="entry name" value="TRANSCRIPTION FACTOR BHLH83-RELATED"/>
    <property type="match status" value="1"/>
</dbReference>
<accession>A0ABM0XPE5</accession>
<gene>
    <name evidence="9" type="primary">LOC104766683</name>
</gene>
<organism evidence="8 9">
    <name type="scientific">Camelina sativa</name>
    <name type="common">False flax</name>
    <name type="synonym">Myagrum sativum</name>
    <dbReference type="NCBI Taxonomy" id="90675"/>
    <lineage>
        <taxon>Eukaryota</taxon>
        <taxon>Viridiplantae</taxon>
        <taxon>Streptophyta</taxon>
        <taxon>Embryophyta</taxon>
        <taxon>Tracheophyta</taxon>
        <taxon>Spermatophyta</taxon>
        <taxon>Magnoliopsida</taxon>
        <taxon>eudicotyledons</taxon>
        <taxon>Gunneridae</taxon>
        <taxon>Pentapetalae</taxon>
        <taxon>rosids</taxon>
        <taxon>malvids</taxon>
        <taxon>Brassicales</taxon>
        <taxon>Brassicaceae</taxon>
        <taxon>Camelineae</taxon>
        <taxon>Camelina</taxon>
    </lineage>
</organism>
<evidence type="ECO:0000313" key="8">
    <source>
        <dbReference type="Proteomes" id="UP000694864"/>
    </source>
</evidence>
<feature type="compositionally biased region" description="Polar residues" evidence="6">
    <location>
        <begin position="128"/>
        <end position="139"/>
    </location>
</feature>
<keyword evidence="4" id="KW-0804">Transcription</keyword>
<sequence length="330" mass="36786">MEAMGEWTTGLGGMYTEEADFMNQLLASYEQPCGGSSSETTATLAAYHHGQGSQWTGGFCFSQESSSYSGYCTVVPQQEEDDNRMEDSTINTDLYLVGEETCECDVAEYSRKGLWPLENAEESHDHSVLQSENSLTTTTTDEKLLRPCESSKKRMRATSTDKNKRANKMRRRQKGVEMSGDNDNSGEEEDTEKAAGERKTKPSKPQSTCCSDDESNGGDTFLSKEDGEDSKALNLNGKTRASRGAATDPQSLYARKRRERINERLRILQNLVPNGTKVDISTMLEEAVQYVKFLQLQIKLLSSDDLWMYAPIAYNGMDIGLDLKLNALTR</sequence>
<dbReference type="CDD" id="cd11454">
    <property type="entry name" value="bHLH_AtIND_like"/>
    <property type="match status" value="1"/>
</dbReference>
<evidence type="ECO:0000256" key="3">
    <source>
        <dbReference type="ARBA" id="ARBA00023125"/>
    </source>
</evidence>
<keyword evidence="8" id="KW-1185">Reference proteome</keyword>
<evidence type="ECO:0000256" key="6">
    <source>
        <dbReference type="SAM" id="MobiDB-lite"/>
    </source>
</evidence>
<feature type="region of interest" description="Disordered" evidence="6">
    <location>
        <begin position="123"/>
        <end position="250"/>
    </location>
</feature>
<dbReference type="Gene3D" id="4.10.280.10">
    <property type="entry name" value="Helix-loop-helix DNA-binding domain"/>
    <property type="match status" value="1"/>
</dbReference>
<dbReference type="Proteomes" id="UP000694864">
    <property type="component" value="Chromosome 19"/>
</dbReference>
<evidence type="ECO:0000259" key="7">
    <source>
        <dbReference type="PROSITE" id="PS50888"/>
    </source>
</evidence>
<reference evidence="8" key="1">
    <citation type="journal article" date="2014" name="Nat. Commun.">
        <title>The emerging biofuel crop Camelina sativa retains a highly undifferentiated hexaploid genome structure.</title>
        <authorList>
            <person name="Kagale S."/>
            <person name="Koh C."/>
            <person name="Nixon J."/>
            <person name="Bollina V."/>
            <person name="Clarke W.E."/>
            <person name="Tuteja R."/>
            <person name="Spillane C."/>
            <person name="Robinson S.J."/>
            <person name="Links M.G."/>
            <person name="Clarke C."/>
            <person name="Higgins E.E."/>
            <person name="Huebert T."/>
            <person name="Sharpe A.G."/>
            <person name="Parkin I.A."/>
        </authorList>
    </citation>
    <scope>NUCLEOTIDE SEQUENCE [LARGE SCALE GENOMIC DNA]</scope>
    <source>
        <strain evidence="8">cv. DH55</strain>
    </source>
</reference>
<dbReference type="InterPro" id="IPR036638">
    <property type="entry name" value="HLH_DNA-bd_sf"/>
</dbReference>
<evidence type="ECO:0000256" key="5">
    <source>
        <dbReference type="ARBA" id="ARBA00023242"/>
    </source>
</evidence>
<evidence type="ECO:0000313" key="9">
    <source>
        <dbReference type="RefSeq" id="XP_010488914.1"/>
    </source>
</evidence>
<dbReference type="RefSeq" id="XP_010488914.1">
    <property type="nucleotide sequence ID" value="XM_010490612.1"/>
</dbReference>
<evidence type="ECO:0000256" key="2">
    <source>
        <dbReference type="ARBA" id="ARBA00023015"/>
    </source>
</evidence>
<protein>
    <submittedName>
        <fullName evidence="9">Transcription factor bHLH84-like</fullName>
    </submittedName>
</protein>
<feature type="compositionally biased region" description="Basic and acidic residues" evidence="6">
    <location>
        <begin position="140"/>
        <end position="152"/>
    </location>
</feature>
<dbReference type="InterPro" id="IPR045843">
    <property type="entry name" value="IND-like"/>
</dbReference>
<dbReference type="SMART" id="SM00353">
    <property type="entry name" value="HLH"/>
    <property type="match status" value="1"/>
</dbReference>
<dbReference type="PROSITE" id="PS50888">
    <property type="entry name" value="BHLH"/>
    <property type="match status" value="1"/>
</dbReference>
<dbReference type="Pfam" id="PF00010">
    <property type="entry name" value="HLH"/>
    <property type="match status" value="1"/>
</dbReference>
<proteinExistence type="predicted"/>
<dbReference type="GeneID" id="104766683"/>
<keyword evidence="5" id="KW-0539">Nucleus</keyword>
<comment type="subcellular location">
    <subcellularLocation>
        <location evidence="1">Nucleus</location>
    </subcellularLocation>
</comment>
<feature type="domain" description="BHLH" evidence="7">
    <location>
        <begin position="245"/>
        <end position="294"/>
    </location>
</feature>
<reference evidence="9" key="2">
    <citation type="submission" date="2025-08" db="UniProtKB">
        <authorList>
            <consortium name="RefSeq"/>
        </authorList>
    </citation>
    <scope>IDENTIFICATION</scope>
    <source>
        <tissue evidence="9">Leaf</tissue>
    </source>
</reference>
<dbReference type="SUPFAM" id="SSF47459">
    <property type="entry name" value="HLH, helix-loop-helix DNA-binding domain"/>
    <property type="match status" value="1"/>
</dbReference>
<keyword evidence="2" id="KW-0805">Transcription regulation</keyword>